<organism evidence="11 12">
    <name type="scientific">Endomicrobium proavitum</name>
    <dbReference type="NCBI Taxonomy" id="1408281"/>
    <lineage>
        <taxon>Bacteria</taxon>
        <taxon>Pseudomonadati</taxon>
        <taxon>Elusimicrobiota</taxon>
        <taxon>Endomicrobiia</taxon>
        <taxon>Endomicrobiales</taxon>
        <taxon>Endomicrobiaceae</taxon>
        <taxon>Endomicrobium</taxon>
    </lineage>
</organism>
<dbReference type="SUPFAM" id="SSF143430">
    <property type="entry name" value="TTP0101/SSO1404-like"/>
    <property type="match status" value="1"/>
</dbReference>
<dbReference type="PIRSF" id="PIRSF032582">
    <property type="entry name" value="Cas2"/>
    <property type="match status" value="1"/>
</dbReference>
<keyword evidence="12" id="KW-1185">Reference proteome</keyword>
<dbReference type="NCBIfam" id="TIGR01573">
    <property type="entry name" value="cas2"/>
    <property type="match status" value="1"/>
</dbReference>
<keyword evidence="8 9" id="KW-0051">Antiviral defense</keyword>
<keyword evidence="4 9" id="KW-0479">Metal-binding</keyword>
<dbReference type="PANTHER" id="PTHR34405">
    <property type="entry name" value="CRISPR-ASSOCIATED ENDORIBONUCLEASE CAS2"/>
    <property type="match status" value="1"/>
</dbReference>
<sequence>MLVLISYDINTTESGGAKRLRNVSKACLDYGQRVQFSVFECEVDPTQWVFLKNKLLKIIDLKKDSLRFYMLGSNWERKIEHYGAKEAVDYHGSLII</sequence>
<evidence type="ECO:0000256" key="8">
    <source>
        <dbReference type="ARBA" id="ARBA00023118"/>
    </source>
</evidence>
<dbReference type="PATRIC" id="fig|1408281.3.peg.1107"/>
<dbReference type="GO" id="GO:0046872">
    <property type="term" value="F:metal ion binding"/>
    <property type="evidence" value="ECO:0007669"/>
    <property type="project" value="UniProtKB-UniRule"/>
</dbReference>
<evidence type="ECO:0000256" key="4">
    <source>
        <dbReference type="ARBA" id="ARBA00022723"/>
    </source>
</evidence>
<evidence type="ECO:0000256" key="7">
    <source>
        <dbReference type="ARBA" id="ARBA00022842"/>
    </source>
</evidence>
<evidence type="ECO:0000256" key="2">
    <source>
        <dbReference type="ARBA" id="ARBA00009959"/>
    </source>
</evidence>
<dbReference type="CDD" id="cd09725">
    <property type="entry name" value="Cas2_I_II_III"/>
    <property type="match status" value="1"/>
</dbReference>
<keyword evidence="7 9" id="KW-0460">Magnesium</keyword>
<name>A0A0G3WLX8_9BACT</name>
<keyword evidence="6 9" id="KW-0378">Hydrolase</keyword>
<evidence type="ECO:0000256" key="6">
    <source>
        <dbReference type="ARBA" id="ARBA00022801"/>
    </source>
</evidence>
<dbReference type="EC" id="3.1.-.-" evidence="9"/>
<dbReference type="Proteomes" id="UP000035337">
    <property type="component" value="Chromosome"/>
</dbReference>
<comment type="subunit">
    <text evidence="9">Homodimer, forms a heterotetramer with a Cas1 homodimer.</text>
</comment>
<evidence type="ECO:0000256" key="1">
    <source>
        <dbReference type="ARBA" id="ARBA00001946"/>
    </source>
</evidence>
<dbReference type="KEGG" id="epo:Epro_1080"/>
<dbReference type="Pfam" id="PF09827">
    <property type="entry name" value="CRISPR_Cas2"/>
    <property type="match status" value="1"/>
</dbReference>
<protein>
    <recommendedName>
        <fullName evidence="9">CRISPR-associated endoribonuclease Cas2</fullName>
        <ecNumber evidence="9">3.1.-.-</ecNumber>
    </recommendedName>
</protein>
<comment type="cofactor">
    <cofactor evidence="1 9">
        <name>Mg(2+)</name>
        <dbReference type="ChEBI" id="CHEBI:18420"/>
    </cofactor>
</comment>
<comment type="similarity">
    <text evidence="2 9 10">Belongs to the CRISPR-associated endoribonuclease Cas2 protein family.</text>
</comment>
<evidence type="ECO:0000256" key="5">
    <source>
        <dbReference type="ARBA" id="ARBA00022759"/>
    </source>
</evidence>
<evidence type="ECO:0000256" key="3">
    <source>
        <dbReference type="ARBA" id="ARBA00022722"/>
    </source>
</evidence>
<proteinExistence type="inferred from homology"/>
<dbReference type="STRING" id="1408281.Epro_1080"/>
<accession>A0A0G3WLX8</accession>
<comment type="function">
    <text evidence="9">CRISPR (clustered regularly interspaced short palindromic repeat), is an adaptive immune system that provides protection against mobile genetic elements (viruses, transposable elements and conjugative plasmids). CRISPR clusters contain sequences complementary to antecedent mobile elements and target invading nucleic acids. CRISPR clusters are transcribed and processed into CRISPR RNA (crRNA). Functions as a ssRNA-specific endoribonuclease. Involved in the integration of spacer DNA into the CRISPR cassette.</text>
</comment>
<dbReference type="AlphaFoldDB" id="A0A0G3WLX8"/>
<dbReference type="RefSeq" id="WP_052571016.1">
    <property type="nucleotide sequence ID" value="NZ_CP009498.1"/>
</dbReference>
<dbReference type="GO" id="GO:0051607">
    <property type="term" value="P:defense response to virus"/>
    <property type="evidence" value="ECO:0007669"/>
    <property type="project" value="UniProtKB-UniRule"/>
</dbReference>
<reference evidence="11 12" key="1">
    <citation type="submission" date="2014-09" db="EMBL/GenBank/DDBJ databases">
        <title>Complete genome sequence of Endomicrobium proavitum.</title>
        <authorList>
            <person name="Zheng H."/>
        </authorList>
    </citation>
    <scope>NUCLEOTIDE SEQUENCE [LARGE SCALE GENOMIC DNA]</scope>
    <source>
        <strain evidence="11 12">Rsa215</strain>
    </source>
</reference>
<dbReference type="GO" id="GO:0016787">
    <property type="term" value="F:hydrolase activity"/>
    <property type="evidence" value="ECO:0007669"/>
    <property type="project" value="UniProtKB-KW"/>
</dbReference>
<dbReference type="OrthoDB" id="9798176at2"/>
<dbReference type="GO" id="GO:0004521">
    <property type="term" value="F:RNA endonuclease activity"/>
    <property type="evidence" value="ECO:0007669"/>
    <property type="project" value="UniProtKB-UniRule"/>
</dbReference>
<evidence type="ECO:0000256" key="9">
    <source>
        <dbReference type="HAMAP-Rule" id="MF_01471"/>
    </source>
</evidence>
<dbReference type="EMBL" id="CP009498">
    <property type="protein sequence ID" value="AKL98459.1"/>
    <property type="molecule type" value="Genomic_DNA"/>
</dbReference>
<dbReference type="InterPro" id="IPR021127">
    <property type="entry name" value="CRISPR_associated_Cas2"/>
</dbReference>
<dbReference type="PANTHER" id="PTHR34405:SF3">
    <property type="entry name" value="CRISPR-ASSOCIATED ENDORIBONUCLEASE CAS2 3"/>
    <property type="match status" value="1"/>
</dbReference>
<evidence type="ECO:0000313" key="12">
    <source>
        <dbReference type="Proteomes" id="UP000035337"/>
    </source>
</evidence>
<dbReference type="GO" id="GO:0043571">
    <property type="term" value="P:maintenance of CRISPR repeat elements"/>
    <property type="evidence" value="ECO:0007669"/>
    <property type="project" value="UniProtKB-UniRule"/>
</dbReference>
<gene>
    <name evidence="9 11" type="primary">cas2</name>
    <name evidence="11" type="ORF">Epro_1080</name>
</gene>
<dbReference type="HAMAP" id="MF_01471">
    <property type="entry name" value="Cas2"/>
    <property type="match status" value="1"/>
</dbReference>
<evidence type="ECO:0000313" key="11">
    <source>
        <dbReference type="EMBL" id="AKL98459.1"/>
    </source>
</evidence>
<evidence type="ECO:0000256" key="10">
    <source>
        <dbReference type="PIRNR" id="PIRNR032582"/>
    </source>
</evidence>
<feature type="binding site" evidence="9">
    <location>
        <position position="8"/>
    </location>
    <ligand>
        <name>Mg(2+)</name>
        <dbReference type="ChEBI" id="CHEBI:18420"/>
        <note>catalytic</note>
    </ligand>
</feature>
<keyword evidence="5 9" id="KW-0255">Endonuclease</keyword>
<keyword evidence="3 9" id="KW-0540">Nuclease</keyword>
<dbReference type="Gene3D" id="3.30.70.240">
    <property type="match status" value="1"/>
</dbReference>
<dbReference type="InterPro" id="IPR019199">
    <property type="entry name" value="Virulence_VapD/CRISPR_Cas2"/>
</dbReference>